<comment type="similarity">
    <text evidence="2 14 15">Belongs to the TonB-dependent receptor family.</text>
</comment>
<proteinExistence type="inferred from homology"/>
<evidence type="ECO:0000256" key="8">
    <source>
        <dbReference type="ARBA" id="ARBA00023004"/>
    </source>
</evidence>
<dbReference type="GO" id="GO:0015891">
    <property type="term" value="P:siderophore transport"/>
    <property type="evidence" value="ECO:0007669"/>
    <property type="project" value="InterPro"/>
</dbReference>
<dbReference type="GO" id="GO:0009279">
    <property type="term" value="C:cell outer membrane"/>
    <property type="evidence" value="ECO:0007669"/>
    <property type="project" value="UniProtKB-SubCell"/>
</dbReference>
<dbReference type="Pfam" id="PF00593">
    <property type="entry name" value="TonB_dep_Rec_b-barrel"/>
    <property type="match status" value="1"/>
</dbReference>
<dbReference type="SUPFAM" id="SSF56935">
    <property type="entry name" value="Porins"/>
    <property type="match status" value="1"/>
</dbReference>
<dbReference type="GO" id="GO:0015344">
    <property type="term" value="F:siderophore uptake transmembrane transporter activity"/>
    <property type="evidence" value="ECO:0007669"/>
    <property type="project" value="TreeGrafter"/>
</dbReference>
<accession>A0A437QHB9</accession>
<evidence type="ECO:0000256" key="16">
    <source>
        <dbReference type="SAM" id="SignalP"/>
    </source>
</evidence>
<evidence type="ECO:0000256" key="2">
    <source>
        <dbReference type="ARBA" id="ARBA00009810"/>
    </source>
</evidence>
<keyword evidence="4 14" id="KW-1134">Transmembrane beta strand</keyword>
<keyword evidence="13 14" id="KW-0998">Cell outer membrane</keyword>
<dbReference type="PANTHER" id="PTHR32552:SF68">
    <property type="entry name" value="FERRICHROME OUTER MEMBRANE TRANSPORTER_PHAGE RECEPTOR"/>
    <property type="match status" value="1"/>
</dbReference>
<evidence type="ECO:0000313" key="20">
    <source>
        <dbReference type="Proteomes" id="UP000287447"/>
    </source>
</evidence>
<dbReference type="Gene3D" id="2.40.170.20">
    <property type="entry name" value="TonB-dependent receptor, beta-barrel domain"/>
    <property type="match status" value="1"/>
</dbReference>
<protein>
    <submittedName>
        <fullName evidence="19">TonB-dependent receptor</fullName>
    </submittedName>
</protein>
<keyword evidence="10 15" id="KW-0798">TonB box</keyword>
<gene>
    <name evidence="19" type="ORF">EOI86_22600</name>
</gene>
<evidence type="ECO:0000256" key="4">
    <source>
        <dbReference type="ARBA" id="ARBA00022452"/>
    </source>
</evidence>
<organism evidence="19 20">
    <name type="scientific">Hwanghaeella grinnelliae</name>
    <dbReference type="NCBI Taxonomy" id="2500179"/>
    <lineage>
        <taxon>Bacteria</taxon>
        <taxon>Pseudomonadati</taxon>
        <taxon>Pseudomonadota</taxon>
        <taxon>Alphaproteobacteria</taxon>
        <taxon>Rhodospirillales</taxon>
        <taxon>Rhodospirillaceae</taxon>
        <taxon>Hwanghaeella</taxon>
    </lineage>
</organism>
<dbReference type="OrthoDB" id="9760333at2"/>
<feature type="chain" id="PRO_5019347519" evidence="16">
    <location>
        <begin position="24"/>
        <end position="718"/>
    </location>
</feature>
<dbReference type="RefSeq" id="WP_127767952.1">
    <property type="nucleotide sequence ID" value="NZ_SADE01000004.1"/>
</dbReference>
<keyword evidence="11 14" id="KW-0472">Membrane</keyword>
<evidence type="ECO:0000256" key="1">
    <source>
        <dbReference type="ARBA" id="ARBA00004571"/>
    </source>
</evidence>
<dbReference type="GO" id="GO:0038023">
    <property type="term" value="F:signaling receptor activity"/>
    <property type="evidence" value="ECO:0007669"/>
    <property type="project" value="InterPro"/>
</dbReference>
<evidence type="ECO:0000256" key="14">
    <source>
        <dbReference type="PROSITE-ProRule" id="PRU01360"/>
    </source>
</evidence>
<evidence type="ECO:0000256" key="3">
    <source>
        <dbReference type="ARBA" id="ARBA00022448"/>
    </source>
</evidence>
<dbReference type="CDD" id="cd01347">
    <property type="entry name" value="ligand_gated_channel"/>
    <property type="match status" value="1"/>
</dbReference>
<feature type="domain" description="TonB-dependent receptor-like beta-barrel" evidence="17">
    <location>
        <begin position="256"/>
        <end position="687"/>
    </location>
</feature>
<feature type="signal peptide" evidence="16">
    <location>
        <begin position="1"/>
        <end position="23"/>
    </location>
</feature>
<evidence type="ECO:0000256" key="15">
    <source>
        <dbReference type="RuleBase" id="RU003357"/>
    </source>
</evidence>
<dbReference type="EMBL" id="SADE01000004">
    <property type="protein sequence ID" value="RVU33922.1"/>
    <property type="molecule type" value="Genomic_DNA"/>
</dbReference>
<dbReference type="AlphaFoldDB" id="A0A437QHB9"/>
<evidence type="ECO:0000259" key="18">
    <source>
        <dbReference type="Pfam" id="PF07715"/>
    </source>
</evidence>
<evidence type="ECO:0000256" key="13">
    <source>
        <dbReference type="ARBA" id="ARBA00023237"/>
    </source>
</evidence>
<dbReference type="InterPro" id="IPR036942">
    <property type="entry name" value="Beta-barrel_TonB_sf"/>
</dbReference>
<dbReference type="PANTHER" id="PTHR32552">
    <property type="entry name" value="FERRICHROME IRON RECEPTOR-RELATED"/>
    <property type="match status" value="1"/>
</dbReference>
<evidence type="ECO:0000256" key="12">
    <source>
        <dbReference type="ARBA" id="ARBA00023170"/>
    </source>
</evidence>
<evidence type="ECO:0000256" key="10">
    <source>
        <dbReference type="ARBA" id="ARBA00023077"/>
    </source>
</evidence>
<evidence type="ECO:0000256" key="11">
    <source>
        <dbReference type="ARBA" id="ARBA00023136"/>
    </source>
</evidence>
<evidence type="ECO:0000313" key="19">
    <source>
        <dbReference type="EMBL" id="RVU33922.1"/>
    </source>
</evidence>
<keyword evidence="6 14" id="KW-0812">Transmembrane</keyword>
<dbReference type="InterPro" id="IPR010105">
    <property type="entry name" value="TonB_sidphr_rcpt"/>
</dbReference>
<dbReference type="InterPro" id="IPR012910">
    <property type="entry name" value="Plug_dom"/>
</dbReference>
<keyword evidence="5" id="KW-0410">Iron transport</keyword>
<feature type="domain" description="TonB-dependent receptor plug" evidence="18">
    <location>
        <begin position="74"/>
        <end position="168"/>
    </location>
</feature>
<reference evidence="20" key="1">
    <citation type="submission" date="2019-01" db="EMBL/GenBank/DDBJ databases">
        <title>Gri0909 isolated from a small marine red alga.</title>
        <authorList>
            <person name="Kim J."/>
            <person name="Jeong S.E."/>
            <person name="Jeon C.O."/>
        </authorList>
    </citation>
    <scope>NUCLEOTIDE SEQUENCE [LARGE SCALE GENOMIC DNA]</scope>
    <source>
        <strain evidence="20">Gri0909</strain>
    </source>
</reference>
<dbReference type="PROSITE" id="PS52016">
    <property type="entry name" value="TONB_DEPENDENT_REC_3"/>
    <property type="match status" value="1"/>
</dbReference>
<evidence type="ECO:0000256" key="5">
    <source>
        <dbReference type="ARBA" id="ARBA00022496"/>
    </source>
</evidence>
<sequence length="718" mass="80410">MQKAILLATLIGTAIGMPVLAEAQNVKVDSSDEAGVEQGSEPEALESVVIFGEVIPYFEQSNSTALKGAVERTKVPFTTNTMNAQVIEDLKAERLEEVFEYIPSFSRSNRTANNFTIRGHSADLQNLQVDGLPGLTSRFGSPVTANIEKVEVLKGPASVLYGWMDPGGLVNMITKKPEDDEFTEISLSGEFFPEYGDESGSFSVDTNGRVKKDGSILYRVVAGYQNEDSFRDFVKNEEAWYFFPSLSWVPDAGKRLDVQMEYTEERRAGDSGLFVLNQDIKQRADITTYYQEPGDTLDDFGIALNVSYEDQFRDDMKLNAKWRSVYHEDEKDLYENNFVQADNTLRRRNRHQINVRQYHFGDVNLDIDFDAGFKQKLITGIGGGYELRQFDRLAFDARGANVGLNNPIYTGDILADDPDSFRTFNLYNAGIYAQDQVFLTDKLTLLLGARFDSQWGDLTTVFPDGPTDGEDSEESAFITTQAYNLGGTYEVTNQVALYASMSQSFNPQFIPTFDANNNQLDPEKGIQYEVGAKLSFLDNKLTTNISAYDLTKENVAETVNGVSQLVGTIESYGAEVEVQYQPSLNWQFQGSYAYTHAEVTETTNLDALGNVPGFAPKHTAAVLLRYNYPEEVFDGLVGAGVGARYQSERFTDEETSRRVLLPGYAVADLNFYYELERVKLSLNVENVFDKVYFNGGRNDTEVHAGDPRKVILKAKWFL</sequence>
<evidence type="ECO:0000256" key="9">
    <source>
        <dbReference type="ARBA" id="ARBA00023065"/>
    </source>
</evidence>
<dbReference type="Pfam" id="PF07715">
    <property type="entry name" value="Plug"/>
    <property type="match status" value="1"/>
</dbReference>
<dbReference type="Gene3D" id="2.170.130.10">
    <property type="entry name" value="TonB-dependent receptor, plug domain"/>
    <property type="match status" value="1"/>
</dbReference>
<keyword evidence="12 19" id="KW-0675">Receptor</keyword>
<dbReference type="Proteomes" id="UP000287447">
    <property type="component" value="Unassembled WGS sequence"/>
</dbReference>
<keyword evidence="9" id="KW-0406">Ion transport</keyword>
<keyword evidence="8" id="KW-0408">Iron</keyword>
<keyword evidence="7 16" id="KW-0732">Signal</keyword>
<dbReference type="InterPro" id="IPR039426">
    <property type="entry name" value="TonB-dep_rcpt-like"/>
</dbReference>
<evidence type="ECO:0000256" key="7">
    <source>
        <dbReference type="ARBA" id="ARBA00022729"/>
    </source>
</evidence>
<dbReference type="InterPro" id="IPR037066">
    <property type="entry name" value="Plug_dom_sf"/>
</dbReference>
<comment type="caution">
    <text evidence="19">The sequence shown here is derived from an EMBL/GenBank/DDBJ whole genome shotgun (WGS) entry which is preliminary data.</text>
</comment>
<comment type="subcellular location">
    <subcellularLocation>
        <location evidence="1 14">Cell outer membrane</location>
        <topology evidence="1 14">Multi-pass membrane protein</topology>
    </subcellularLocation>
</comment>
<evidence type="ECO:0000256" key="6">
    <source>
        <dbReference type="ARBA" id="ARBA00022692"/>
    </source>
</evidence>
<dbReference type="InterPro" id="IPR000531">
    <property type="entry name" value="Beta-barrel_TonB"/>
</dbReference>
<keyword evidence="3 14" id="KW-0813">Transport</keyword>
<keyword evidence="20" id="KW-1185">Reference proteome</keyword>
<evidence type="ECO:0000259" key="17">
    <source>
        <dbReference type="Pfam" id="PF00593"/>
    </source>
</evidence>
<name>A0A437QHB9_9PROT</name>
<dbReference type="NCBIfam" id="TIGR01783">
    <property type="entry name" value="TonB-siderophor"/>
    <property type="match status" value="1"/>
</dbReference>